<dbReference type="PANTHER" id="PTHR22829">
    <property type="entry name" value="DEP DOMAIN PROTEIN"/>
    <property type="match status" value="1"/>
</dbReference>
<proteinExistence type="predicted"/>
<protein>
    <recommendedName>
        <fullName evidence="2">DEP domain-containing protein</fullName>
    </recommendedName>
</protein>
<dbReference type="RefSeq" id="WP_229640605.1">
    <property type="nucleotide sequence ID" value="NZ_JADWDC010000024.1"/>
</dbReference>
<dbReference type="InterPro" id="IPR036390">
    <property type="entry name" value="WH_DNA-bd_sf"/>
</dbReference>
<feature type="compositionally biased region" description="Polar residues" evidence="1">
    <location>
        <begin position="107"/>
        <end position="121"/>
    </location>
</feature>
<dbReference type="EMBL" id="JADWDC010000024">
    <property type="protein sequence ID" value="MCC0177541.1"/>
    <property type="molecule type" value="Genomic_DNA"/>
</dbReference>
<dbReference type="PROSITE" id="PS50186">
    <property type="entry name" value="DEP"/>
    <property type="match status" value="1"/>
</dbReference>
<feature type="region of interest" description="Disordered" evidence="1">
    <location>
        <begin position="93"/>
        <end position="129"/>
    </location>
</feature>
<dbReference type="GO" id="GO:0035556">
    <property type="term" value="P:intracellular signal transduction"/>
    <property type="evidence" value="ECO:0007669"/>
    <property type="project" value="InterPro"/>
</dbReference>
<keyword evidence="4" id="KW-1185">Reference proteome</keyword>
<comment type="caution">
    <text evidence="3">The sequence shown here is derived from an EMBL/GenBank/DDBJ whole genome shotgun (WGS) entry which is preliminary data.</text>
</comment>
<dbReference type="InterPro" id="IPR036388">
    <property type="entry name" value="WH-like_DNA-bd_sf"/>
</dbReference>
<accession>A0A964BSR9</accession>
<reference evidence="3" key="1">
    <citation type="journal article" date="2021" name="Antonie Van Leeuwenhoek">
        <title>Draft genome and description of Waterburya agarophytonicola gen. nov. sp. nov. (Pleurocapsales, Cyanobacteria): a seaweed symbiont.</title>
        <authorList>
            <person name="Bonthond G."/>
            <person name="Shalygin S."/>
            <person name="Bayer T."/>
            <person name="Weinberger F."/>
        </authorList>
    </citation>
    <scope>NUCLEOTIDE SEQUENCE</scope>
    <source>
        <strain evidence="3">KI4</strain>
    </source>
</reference>
<dbReference type="AlphaFoldDB" id="A0A964BSR9"/>
<dbReference type="InterPro" id="IPR051832">
    <property type="entry name" value="mTOR-Rac_regulators"/>
</dbReference>
<evidence type="ECO:0000256" key="1">
    <source>
        <dbReference type="SAM" id="MobiDB-lite"/>
    </source>
</evidence>
<organism evidence="3 4">
    <name type="scientific">Waterburya agarophytonicola KI4</name>
    <dbReference type="NCBI Taxonomy" id="2874699"/>
    <lineage>
        <taxon>Bacteria</taxon>
        <taxon>Bacillati</taxon>
        <taxon>Cyanobacteriota</taxon>
        <taxon>Cyanophyceae</taxon>
        <taxon>Pleurocapsales</taxon>
        <taxon>Hyellaceae</taxon>
        <taxon>Waterburya</taxon>
        <taxon>Waterburya agarophytonicola</taxon>
    </lineage>
</organism>
<dbReference type="Gene3D" id="1.10.10.10">
    <property type="entry name" value="Winged helix-like DNA-binding domain superfamily/Winged helix DNA-binding domain"/>
    <property type="match status" value="1"/>
</dbReference>
<dbReference type="PANTHER" id="PTHR22829:SF16">
    <property type="entry name" value="PH DOMAIN-CONTAINING PROTEIN"/>
    <property type="match status" value="1"/>
</dbReference>
<dbReference type="InterPro" id="IPR000591">
    <property type="entry name" value="DEP_dom"/>
</dbReference>
<feature type="domain" description="DEP" evidence="2">
    <location>
        <begin position="127"/>
        <end position="200"/>
    </location>
</feature>
<evidence type="ECO:0000259" key="2">
    <source>
        <dbReference type="PROSITE" id="PS50186"/>
    </source>
</evidence>
<name>A0A964BSR9_9CYAN</name>
<sequence>MLLLDNTEVKHCKLKDKENLIPGVIYSNKIFTRAKAFPKEELEVAIKECRENFLDHEERSKIPTLLIKGKTTVGIWMENKRYKKEDIIQASGDRQSSSIKSAEQDSSKSTTDTSRISTRQIASKMRSDKGVEIKTRRHKLKLYQRCFLGNEAVDWISKEVKISRSDAIKVGQKMLEKGFFSHVTDDHNFKDEGLFYRFNEDKDKSIWNSNV</sequence>
<dbReference type="CDD" id="cd04371">
    <property type="entry name" value="DEP"/>
    <property type="match status" value="1"/>
</dbReference>
<evidence type="ECO:0000313" key="4">
    <source>
        <dbReference type="Proteomes" id="UP000729733"/>
    </source>
</evidence>
<dbReference type="SUPFAM" id="SSF46785">
    <property type="entry name" value="Winged helix' DNA-binding domain"/>
    <property type="match status" value="1"/>
</dbReference>
<dbReference type="SMART" id="SM00049">
    <property type="entry name" value="DEP"/>
    <property type="match status" value="1"/>
</dbReference>
<evidence type="ECO:0000313" key="3">
    <source>
        <dbReference type="EMBL" id="MCC0177541.1"/>
    </source>
</evidence>
<dbReference type="Proteomes" id="UP000729733">
    <property type="component" value="Unassembled WGS sequence"/>
</dbReference>
<gene>
    <name evidence="3" type="ORF">I4641_11185</name>
</gene>
<dbReference type="GO" id="GO:0023051">
    <property type="term" value="P:regulation of signaling"/>
    <property type="evidence" value="ECO:0007669"/>
    <property type="project" value="TreeGrafter"/>
</dbReference>
<dbReference type="Pfam" id="PF00610">
    <property type="entry name" value="DEP"/>
    <property type="match status" value="1"/>
</dbReference>